<dbReference type="RefSeq" id="WP_369344059.1">
    <property type="nucleotide sequence ID" value="NZ_CP129674.1"/>
</dbReference>
<dbReference type="Gene3D" id="1.10.443.10">
    <property type="entry name" value="Intergrase catalytic core"/>
    <property type="match status" value="1"/>
</dbReference>
<gene>
    <name evidence="6" type="ORF">QN215_09560</name>
</gene>
<dbReference type="Gene3D" id="1.10.150.130">
    <property type="match status" value="1"/>
</dbReference>
<dbReference type="Pfam" id="PF00589">
    <property type="entry name" value="Phage_integrase"/>
    <property type="match status" value="1"/>
</dbReference>
<feature type="domain" description="Tyr recombinase" evidence="5">
    <location>
        <begin position="192"/>
        <end position="384"/>
    </location>
</feature>
<organism evidence="6">
    <name type="scientific">Bifidobacterium aquikefiricola</name>
    <dbReference type="NCBI Taxonomy" id="3059038"/>
    <lineage>
        <taxon>Bacteria</taxon>
        <taxon>Bacillati</taxon>
        <taxon>Actinomycetota</taxon>
        <taxon>Actinomycetes</taxon>
        <taxon>Bifidobacteriales</taxon>
        <taxon>Bifidobacteriaceae</taxon>
        <taxon>Bifidobacterium</taxon>
    </lineage>
</organism>
<sequence>MTGGTILTRKNARGEVTAYQARYVHPLNASKRVQRNFKPDQKLRAENWLEDEHRLVTAHELGKATWTHPSEREHAEKQSSVIFSEYAKSFLDGYLGADGKALTSSSLRKKREAIVHLNRYFGGTRLVDIDAKSVNTWLDGEYVDGIHALRRAYQVFKAIMKQASTAHDGQPSIIERNPCTRANLRLPKSKQALIPAATANELQTIYEQMPEYSHISIYLGAVFGLRISEICALQRRDIDITHRCLYVRHSIGRSAGDKGALVLKEPKTESSADYQIIPEAFIPILQHHMTAHCAKEADAQLITPRTTAIMNPNSLRGQFEKARMTANRPDLHFHALRATAITAAAQQGGTPKEVQRYGRHADAEISLALSNAPPRKGPPASPTVSSRPWSHSTSNTRNAPAQLSKRNSAKPRTL</sequence>
<dbReference type="GO" id="GO:0015074">
    <property type="term" value="P:DNA integration"/>
    <property type="evidence" value="ECO:0007669"/>
    <property type="project" value="InterPro"/>
</dbReference>
<comment type="similarity">
    <text evidence="1">Belongs to the 'phage' integrase family.</text>
</comment>
<dbReference type="InterPro" id="IPR010998">
    <property type="entry name" value="Integrase_recombinase_N"/>
</dbReference>
<reference evidence="6" key="1">
    <citation type="submission" date="2023-07" db="EMBL/GenBank/DDBJ databases">
        <title>Bifidobacterium aquikefiriaerophilum sp. nov. and Bifidobacterium eccum sp. nov., isolated from water kefir.</title>
        <authorList>
            <person name="Breselge S."/>
            <person name="Bellassi P."/>
            <person name="Barcenilla C."/>
            <person name="Alvarez-Ordonez A."/>
            <person name="Morelli L."/>
            <person name="Cotter P.D."/>
        </authorList>
    </citation>
    <scope>NUCLEOTIDE SEQUENCE</scope>
    <source>
        <strain evidence="6">WK041_4_12</strain>
    </source>
</reference>
<evidence type="ECO:0000313" key="6">
    <source>
        <dbReference type="EMBL" id="XDS44485.1"/>
    </source>
</evidence>
<keyword evidence="2" id="KW-0238">DNA-binding</keyword>
<dbReference type="GO" id="GO:0003677">
    <property type="term" value="F:DNA binding"/>
    <property type="evidence" value="ECO:0007669"/>
    <property type="project" value="UniProtKB-KW"/>
</dbReference>
<feature type="compositionally biased region" description="Polar residues" evidence="4">
    <location>
        <begin position="382"/>
        <end position="406"/>
    </location>
</feature>
<dbReference type="PROSITE" id="PS51898">
    <property type="entry name" value="TYR_RECOMBINASE"/>
    <property type="match status" value="1"/>
</dbReference>
<keyword evidence="3" id="KW-0233">DNA recombination</keyword>
<dbReference type="InterPro" id="IPR050090">
    <property type="entry name" value="Tyrosine_recombinase_XerCD"/>
</dbReference>
<dbReference type="SUPFAM" id="SSF56349">
    <property type="entry name" value="DNA breaking-rejoining enzymes"/>
    <property type="match status" value="1"/>
</dbReference>
<evidence type="ECO:0000256" key="3">
    <source>
        <dbReference type="ARBA" id="ARBA00023172"/>
    </source>
</evidence>
<accession>A0AB39U634</accession>
<protein>
    <submittedName>
        <fullName evidence="6">Tyrosine-type recombinase/integrase</fullName>
    </submittedName>
</protein>
<dbReference type="KEGG" id="baqk:QN215_09560"/>
<dbReference type="InterPro" id="IPR013762">
    <property type="entry name" value="Integrase-like_cat_sf"/>
</dbReference>
<proteinExistence type="inferred from homology"/>
<dbReference type="InterPro" id="IPR011010">
    <property type="entry name" value="DNA_brk_join_enz"/>
</dbReference>
<evidence type="ECO:0000256" key="4">
    <source>
        <dbReference type="SAM" id="MobiDB-lite"/>
    </source>
</evidence>
<evidence type="ECO:0000256" key="2">
    <source>
        <dbReference type="ARBA" id="ARBA00023125"/>
    </source>
</evidence>
<dbReference type="GO" id="GO:0006310">
    <property type="term" value="P:DNA recombination"/>
    <property type="evidence" value="ECO:0007669"/>
    <property type="project" value="UniProtKB-KW"/>
</dbReference>
<dbReference type="AlphaFoldDB" id="A0AB39U634"/>
<evidence type="ECO:0000256" key="1">
    <source>
        <dbReference type="ARBA" id="ARBA00008857"/>
    </source>
</evidence>
<dbReference type="InterPro" id="IPR002104">
    <property type="entry name" value="Integrase_catalytic"/>
</dbReference>
<evidence type="ECO:0000259" key="5">
    <source>
        <dbReference type="PROSITE" id="PS51898"/>
    </source>
</evidence>
<dbReference type="PANTHER" id="PTHR30349:SF64">
    <property type="entry name" value="PROPHAGE INTEGRASE INTD-RELATED"/>
    <property type="match status" value="1"/>
</dbReference>
<dbReference type="PANTHER" id="PTHR30349">
    <property type="entry name" value="PHAGE INTEGRASE-RELATED"/>
    <property type="match status" value="1"/>
</dbReference>
<feature type="region of interest" description="Disordered" evidence="4">
    <location>
        <begin position="369"/>
        <end position="414"/>
    </location>
</feature>
<name>A0AB39U634_9BIFI</name>
<dbReference type="EMBL" id="CP129674">
    <property type="protein sequence ID" value="XDS44485.1"/>
    <property type="molecule type" value="Genomic_DNA"/>
</dbReference>